<evidence type="ECO:0000313" key="2">
    <source>
        <dbReference type="EMBL" id="KAK9102613.1"/>
    </source>
</evidence>
<evidence type="ECO:0000313" key="3">
    <source>
        <dbReference type="Proteomes" id="UP001417504"/>
    </source>
</evidence>
<reference evidence="2 3" key="1">
    <citation type="submission" date="2024-01" db="EMBL/GenBank/DDBJ databases">
        <title>Genome assemblies of Stephania.</title>
        <authorList>
            <person name="Yang L."/>
        </authorList>
    </citation>
    <scope>NUCLEOTIDE SEQUENCE [LARGE SCALE GENOMIC DNA]</scope>
    <source>
        <strain evidence="2">QJT</strain>
        <tissue evidence="2">Leaf</tissue>
    </source>
</reference>
<feature type="compositionally biased region" description="Basic and acidic residues" evidence="1">
    <location>
        <begin position="490"/>
        <end position="500"/>
    </location>
</feature>
<evidence type="ECO:0000256" key="1">
    <source>
        <dbReference type="SAM" id="MobiDB-lite"/>
    </source>
</evidence>
<proteinExistence type="predicted"/>
<evidence type="ECO:0008006" key="4">
    <source>
        <dbReference type="Google" id="ProtNLM"/>
    </source>
</evidence>
<gene>
    <name evidence="2" type="ORF">Sjap_019867</name>
</gene>
<feature type="compositionally biased region" description="Polar residues" evidence="1">
    <location>
        <begin position="501"/>
        <end position="532"/>
    </location>
</feature>
<accession>A0AAP0HV47</accession>
<feature type="region of interest" description="Disordered" evidence="1">
    <location>
        <begin position="370"/>
        <end position="553"/>
    </location>
</feature>
<dbReference type="PANTHER" id="PTHR14296:SF12">
    <property type="entry name" value="DDT DOMAIN-CONTAINING PROTEIN DDR4 ISOFORM X1"/>
    <property type="match status" value="1"/>
</dbReference>
<dbReference type="EMBL" id="JBBNAE010000008">
    <property type="protein sequence ID" value="KAK9102613.1"/>
    <property type="molecule type" value="Genomic_DNA"/>
</dbReference>
<keyword evidence="3" id="KW-1185">Reference proteome</keyword>
<feature type="region of interest" description="Disordered" evidence="1">
    <location>
        <begin position="1"/>
        <end position="54"/>
    </location>
</feature>
<feature type="compositionally biased region" description="Acidic residues" evidence="1">
    <location>
        <begin position="28"/>
        <end position="40"/>
    </location>
</feature>
<feature type="compositionally biased region" description="Basic and acidic residues" evidence="1">
    <location>
        <begin position="448"/>
        <end position="469"/>
    </location>
</feature>
<name>A0AAP0HV47_9MAGN</name>
<dbReference type="GO" id="GO:0031213">
    <property type="term" value="C:RSF complex"/>
    <property type="evidence" value="ECO:0007669"/>
    <property type="project" value="InterPro"/>
</dbReference>
<dbReference type="GO" id="GO:0006355">
    <property type="term" value="P:regulation of DNA-templated transcription"/>
    <property type="evidence" value="ECO:0007669"/>
    <property type="project" value="InterPro"/>
</dbReference>
<sequence length="553" mass="63020">MAETPRRATRASAKIIANTHKEHKDDKQDTEEEEEDEERLFDEKKIDGAGAPPLLPPLSLPETQLALSRLRERWELASVLNFLHVFKTVIRNKLEISAEEIEGGLIAPNDPLVQLHVSILQGIPPVSKTLTNSDGWVAALRKKLAPWWPWVADGVMPMVEFQGEEISGYNDLDPTTRLLILKALCEIRAVILVPQDDILSFVNDEMKKGVELSNFRKDKIAEDGKGIAYWYDGDSVIGHRLYKEVMKVELMPRFKGKGRLTQSINSFEWETLATNLEEFQQLYDKLSSSQITVEVSVAKFVESEVIPVLERSRKRKERMLKQQQRRALFSVSIGSYQMGYSTRSCRTRKPVNYTFDDYDKSIEEALQVMKRRKTTQDQEEEDVEERGRERDHHYDSSGSNDGPIKNAAEDRKLWGYNSQNETDDEDYDGEKEENEENDIENSTPTSSSKKEDTDAGRKCNTKKQKDPLARDTAGLRRSGRLNGSTSDVNPESHADMKETTQPEPLSSDMNRIVVSNSEDDNCSQNMTNLQSGTERESHDALEGLLEESEEEKK</sequence>
<feature type="compositionally biased region" description="Basic and acidic residues" evidence="1">
    <location>
        <begin position="385"/>
        <end position="395"/>
    </location>
</feature>
<comment type="caution">
    <text evidence="2">The sequence shown here is derived from an EMBL/GenBank/DDBJ whole genome shotgun (WGS) entry which is preliminary data.</text>
</comment>
<feature type="compositionally biased region" description="Acidic residues" evidence="1">
    <location>
        <begin position="421"/>
        <end position="439"/>
    </location>
</feature>
<dbReference type="Proteomes" id="UP001417504">
    <property type="component" value="Unassembled WGS sequence"/>
</dbReference>
<protein>
    <recommendedName>
        <fullName evidence="4">DDT domain-containing protein DDR4</fullName>
    </recommendedName>
</protein>
<dbReference type="PANTHER" id="PTHR14296">
    <property type="entry name" value="REMODELING AND SPACING FACTOR 1"/>
    <property type="match status" value="1"/>
</dbReference>
<organism evidence="2 3">
    <name type="scientific">Stephania japonica</name>
    <dbReference type="NCBI Taxonomy" id="461633"/>
    <lineage>
        <taxon>Eukaryota</taxon>
        <taxon>Viridiplantae</taxon>
        <taxon>Streptophyta</taxon>
        <taxon>Embryophyta</taxon>
        <taxon>Tracheophyta</taxon>
        <taxon>Spermatophyta</taxon>
        <taxon>Magnoliopsida</taxon>
        <taxon>Ranunculales</taxon>
        <taxon>Menispermaceae</taxon>
        <taxon>Menispermoideae</taxon>
        <taxon>Cissampelideae</taxon>
        <taxon>Stephania</taxon>
    </lineage>
</organism>
<dbReference type="AlphaFoldDB" id="A0AAP0HV47"/>
<dbReference type="InterPro" id="IPR028938">
    <property type="entry name" value="Rsf1-like"/>
</dbReference>
<feature type="compositionally biased region" description="Acidic residues" evidence="1">
    <location>
        <begin position="544"/>
        <end position="553"/>
    </location>
</feature>